<dbReference type="InterPro" id="IPR000182">
    <property type="entry name" value="GNAT_dom"/>
</dbReference>
<dbReference type="InterPro" id="IPR016181">
    <property type="entry name" value="Acyl_CoA_acyltransferase"/>
</dbReference>
<dbReference type="OrthoDB" id="5075290at2"/>
<keyword evidence="2" id="KW-0808">Transferase</keyword>
<sequence>MDEVSIDDPRVQEIAAEEIRARFAGLPDGVAASLVSAQLAAKFRSLIAQHPDAVAHLIAGYGYRVVARAAGVIRLCDIAVSTPARGRGYGTLLLRDLLDEADAAGAPLELSVWHDAPARSWYERHGFVVVGGDPHAYIDMRRE</sequence>
<comment type="caution">
    <text evidence="2">The sequence shown here is derived from an EMBL/GenBank/DDBJ whole genome shotgun (WGS) entry which is preliminary data.</text>
</comment>
<feature type="domain" description="N-acetyltransferase" evidence="1">
    <location>
        <begin position="9"/>
        <end position="143"/>
    </location>
</feature>
<name>A0A0M2HUJ0_9MICO</name>
<dbReference type="PROSITE" id="PS51186">
    <property type="entry name" value="GNAT"/>
    <property type="match status" value="1"/>
</dbReference>
<gene>
    <name evidence="2" type="ORF">RS84_01768</name>
</gene>
<organism evidence="2 3">
    <name type="scientific">Microbacterium hydrocarbonoxydans</name>
    <dbReference type="NCBI Taxonomy" id="273678"/>
    <lineage>
        <taxon>Bacteria</taxon>
        <taxon>Bacillati</taxon>
        <taxon>Actinomycetota</taxon>
        <taxon>Actinomycetes</taxon>
        <taxon>Micrococcales</taxon>
        <taxon>Microbacteriaceae</taxon>
        <taxon>Microbacterium</taxon>
    </lineage>
</organism>
<proteinExistence type="predicted"/>
<evidence type="ECO:0000259" key="1">
    <source>
        <dbReference type="PROSITE" id="PS51186"/>
    </source>
</evidence>
<dbReference type="SUPFAM" id="SSF55729">
    <property type="entry name" value="Acyl-CoA N-acyltransferases (Nat)"/>
    <property type="match status" value="1"/>
</dbReference>
<dbReference type="Proteomes" id="UP000033900">
    <property type="component" value="Unassembled WGS sequence"/>
</dbReference>
<accession>A0A0M2HUJ0</accession>
<dbReference type="EMBL" id="JYJB01000008">
    <property type="protein sequence ID" value="KJL48139.1"/>
    <property type="molecule type" value="Genomic_DNA"/>
</dbReference>
<protein>
    <submittedName>
        <fullName evidence="2">Acetyltransferase (GNAT) family protein</fullName>
    </submittedName>
</protein>
<reference evidence="2 3" key="1">
    <citation type="submission" date="2015-02" db="EMBL/GenBank/DDBJ databases">
        <title>Draft genome sequences of ten Microbacterium spp. with emphasis on heavy metal contaminated environments.</title>
        <authorList>
            <person name="Corretto E."/>
        </authorList>
    </citation>
    <scope>NUCLEOTIDE SEQUENCE [LARGE SCALE GENOMIC DNA]</scope>
    <source>
        <strain evidence="2 3">SA35</strain>
    </source>
</reference>
<evidence type="ECO:0000313" key="2">
    <source>
        <dbReference type="EMBL" id="KJL48139.1"/>
    </source>
</evidence>
<dbReference type="Gene3D" id="3.40.630.30">
    <property type="match status" value="1"/>
</dbReference>
<dbReference type="PATRIC" id="fig|273678.4.peg.1772"/>
<dbReference type="STRING" id="273678.RS84_01768"/>
<dbReference type="CDD" id="cd04301">
    <property type="entry name" value="NAT_SF"/>
    <property type="match status" value="1"/>
</dbReference>
<keyword evidence="3" id="KW-1185">Reference proteome</keyword>
<dbReference type="RefSeq" id="WP_052676288.1">
    <property type="nucleotide sequence ID" value="NZ_JYJB01000008.1"/>
</dbReference>
<evidence type="ECO:0000313" key="3">
    <source>
        <dbReference type="Proteomes" id="UP000033900"/>
    </source>
</evidence>
<dbReference type="AlphaFoldDB" id="A0A0M2HUJ0"/>
<dbReference type="Pfam" id="PF00583">
    <property type="entry name" value="Acetyltransf_1"/>
    <property type="match status" value="1"/>
</dbReference>
<dbReference type="GO" id="GO:0016747">
    <property type="term" value="F:acyltransferase activity, transferring groups other than amino-acyl groups"/>
    <property type="evidence" value="ECO:0007669"/>
    <property type="project" value="InterPro"/>
</dbReference>